<dbReference type="Proteomes" id="UP000029052">
    <property type="component" value="Unassembled WGS sequence"/>
</dbReference>
<evidence type="ECO:0000313" key="3">
    <source>
        <dbReference type="Proteomes" id="UP000029052"/>
    </source>
</evidence>
<accession>A0A087B683</accession>
<dbReference type="EMBL" id="JGZB01000013">
    <property type="protein sequence ID" value="KFI66533.1"/>
    <property type="molecule type" value="Genomic_DNA"/>
</dbReference>
<dbReference type="AlphaFoldDB" id="A0A087B683"/>
<protein>
    <submittedName>
        <fullName evidence="2">Phage Terminase</fullName>
    </submittedName>
</protein>
<dbReference type="eggNOG" id="COG4626">
    <property type="taxonomic scope" value="Bacteria"/>
</dbReference>
<feature type="region of interest" description="Disordered" evidence="1">
    <location>
        <begin position="312"/>
        <end position="336"/>
    </location>
</feature>
<reference evidence="2 3" key="1">
    <citation type="submission" date="2014-03" db="EMBL/GenBank/DDBJ databases">
        <title>Genomics of Bifidobacteria.</title>
        <authorList>
            <person name="Ventura M."/>
            <person name="Milani C."/>
            <person name="Lugli G.A."/>
        </authorList>
    </citation>
    <scope>NUCLEOTIDE SEQUENCE [LARGE SCALE GENOMIC DNA]</scope>
    <source>
        <strain evidence="2 3">LMG 11591</strain>
    </source>
</reference>
<organism evidence="2 3">
    <name type="scientific">Bifidobacterium magnum</name>
    <dbReference type="NCBI Taxonomy" id="1692"/>
    <lineage>
        <taxon>Bacteria</taxon>
        <taxon>Bacillati</taxon>
        <taxon>Actinomycetota</taxon>
        <taxon>Actinomycetes</taxon>
        <taxon>Bifidobacteriales</taxon>
        <taxon>Bifidobacteriaceae</taxon>
        <taxon>Bifidobacterium</taxon>
    </lineage>
</organism>
<evidence type="ECO:0000313" key="2">
    <source>
        <dbReference type="EMBL" id="KFI66533.1"/>
    </source>
</evidence>
<proteinExistence type="predicted"/>
<dbReference type="STRING" id="1692.BMAGN_1441"/>
<comment type="caution">
    <text evidence="2">The sequence shown here is derived from an EMBL/GenBank/DDBJ whole genome shotgun (WGS) entry which is preliminary data.</text>
</comment>
<gene>
    <name evidence="2" type="ORF">BMAGN_1441</name>
</gene>
<evidence type="ECO:0000256" key="1">
    <source>
        <dbReference type="SAM" id="MobiDB-lite"/>
    </source>
</evidence>
<keyword evidence="3" id="KW-1185">Reference proteome</keyword>
<dbReference type="RefSeq" id="WP_022860319.1">
    <property type="nucleotide sequence ID" value="NZ_JGZB01000013.1"/>
</dbReference>
<sequence>MHDVIPRLSREDRQRSLGRLAVWWIETFTLIGRGSGIGQRVYHSPEYFQFIVDCYALDRHGRRRFGHVFLSRPKGCNKSGLAAEIALFEAFGPCRFAGWAKGGETYTFLGVTYTYRKGEPLGRPVKAPLVTCVATAEDQTGEVYDTIYYNCTEGYLRFLEGDGMDAGKTRIVYPKTGMEIRFVATSARSNDGGLQTFVCFDEVHQYNNKRLRDMHDIMTQNLTKRGVMDDPWYLETTTMYAPGEDSVAEHAYKTAHDVMDGRLKGWEDLLFDHRYATISRADMANRGKLETALYESYGSAMRSPDDRDYVFTPDGRMEPVGKDGRTESGWSLKDDGVEPGPSRLGWCDLRRTEKKILDPGYDPNNALRFYFNTLASAKDSWLSEDMVQSHAAYRNVVDRYVSSRDLIGLDNAWRDVVSTDDEITLGFDGSVSDDSTALVGCRVRDGLLFLIKIEQKPDGPQAAGWRVDRDAFDGKVRWMFDNYNVVGMFADTDEWEPFIAQWENDYGSRLKVFPRYNGTHIRFPMNGYKRDVMAELKTMYAAFGEPMREVPAGSEPDLTNIMLFADPRLLDHFRNGRRRDRPEGYLVFKETPNSPHKIDALMAGLLAYRARDRYLGAAVEQEEPVFMPMRVW</sequence>
<name>A0A087B683_9BIFI</name>